<proteinExistence type="predicted"/>
<dbReference type="InterPro" id="IPR018086">
    <property type="entry name" value="NADH_UbQ_OxRdtase_su1_CS"/>
</dbReference>
<dbReference type="Proteomes" id="UP000649326">
    <property type="component" value="Unassembled WGS sequence"/>
</dbReference>
<feature type="transmembrane region" description="Helical" evidence="5">
    <location>
        <begin position="139"/>
        <end position="157"/>
    </location>
</feature>
<keyword evidence="3 5" id="KW-1133">Transmembrane helix</keyword>
<evidence type="ECO:0000256" key="4">
    <source>
        <dbReference type="ARBA" id="ARBA00023136"/>
    </source>
</evidence>
<evidence type="ECO:0000256" key="5">
    <source>
        <dbReference type="SAM" id="Phobius"/>
    </source>
</evidence>
<dbReference type="Pfam" id="PF00146">
    <property type="entry name" value="NADHdh"/>
    <property type="match status" value="1"/>
</dbReference>
<dbReference type="InterPro" id="IPR052561">
    <property type="entry name" value="ComplexI_Subunit1"/>
</dbReference>
<evidence type="ECO:0000256" key="1">
    <source>
        <dbReference type="ARBA" id="ARBA00004141"/>
    </source>
</evidence>
<gene>
    <name evidence="6" type="ORF">EYH13_03305</name>
</gene>
<reference evidence="6" key="1">
    <citation type="journal article" date="2020" name="ISME J.">
        <title>Gammaproteobacteria mediating utilization of methyl-, sulfur- and petroleum organic compounds in deep ocean hydrothermal plumes.</title>
        <authorList>
            <person name="Zhou Z."/>
            <person name="Liu Y."/>
            <person name="Pan J."/>
            <person name="Cron B.R."/>
            <person name="Toner B.M."/>
            <person name="Anantharaman K."/>
            <person name="Breier J.A."/>
            <person name="Dick G.J."/>
            <person name="Li M."/>
        </authorList>
    </citation>
    <scope>NUCLEOTIDE SEQUENCE</scope>
    <source>
        <strain evidence="6">SZUA-1451</strain>
    </source>
</reference>
<feature type="transmembrane region" description="Helical" evidence="5">
    <location>
        <begin position="93"/>
        <end position="118"/>
    </location>
</feature>
<comment type="subcellular location">
    <subcellularLocation>
        <location evidence="1">Membrane</location>
        <topology evidence="1">Multi-pass membrane protein</topology>
    </subcellularLocation>
</comment>
<organism evidence="6 7">
    <name type="scientific">Thermococcus paralvinellae</name>
    <dbReference type="NCBI Taxonomy" id="582419"/>
    <lineage>
        <taxon>Archaea</taxon>
        <taxon>Methanobacteriati</taxon>
        <taxon>Methanobacteriota</taxon>
        <taxon>Thermococci</taxon>
        <taxon>Thermococcales</taxon>
        <taxon>Thermococcaceae</taxon>
        <taxon>Thermococcus</taxon>
    </lineage>
</organism>
<evidence type="ECO:0000313" key="6">
    <source>
        <dbReference type="EMBL" id="HIP75169.1"/>
    </source>
</evidence>
<keyword evidence="4 5" id="KW-0472">Membrane</keyword>
<keyword evidence="2 5" id="KW-0812">Transmembrane</keyword>
<dbReference type="PROSITE" id="PS00668">
    <property type="entry name" value="COMPLEX1_ND1_2"/>
    <property type="match status" value="1"/>
</dbReference>
<evidence type="ECO:0000256" key="3">
    <source>
        <dbReference type="ARBA" id="ARBA00022989"/>
    </source>
</evidence>
<feature type="transmembrane region" description="Helical" evidence="5">
    <location>
        <begin position="163"/>
        <end position="183"/>
    </location>
</feature>
<feature type="transmembrane region" description="Helical" evidence="5">
    <location>
        <begin position="223"/>
        <end position="240"/>
    </location>
</feature>
<name>A0A832Z9U8_9EURY</name>
<dbReference type="PANTHER" id="PTHR43359:SF1">
    <property type="entry name" value="FORMATE HYDROGENLYASE SUBUNIT 4-RELATED"/>
    <property type="match status" value="1"/>
</dbReference>
<feature type="transmembrane region" description="Helical" evidence="5">
    <location>
        <begin position="6"/>
        <end position="23"/>
    </location>
</feature>
<sequence>MSVIFIVINLAFALLFAPIVDGFERKIRARLQNRQGPSILQTWWDLIKLFKRPTIEPQDSVKSLYKLAPYVTFTAVLTAYLMVPTLLPSSINFVGDFIVVVYLIGLATLSFVIGAFSSGNAYAQIGSNREVSLFMSEELLLAFIVGIIALVGKSLSFERLFPLPLRISSALALILLFLVIYVASARVPFDIAEAEPEIIEGPLIEYSGKHLGLLEYSLFLKRVLLYSLLLNFILPAQGFIRPVCYLTGIIALSLIYSTFEAYYGRFRIDQAVRLMKKLSAVALIVWLMALVGW</sequence>
<accession>A0A832Z9U8</accession>
<comment type="caution">
    <text evidence="6">The sequence shown here is derived from an EMBL/GenBank/DDBJ whole genome shotgun (WGS) entry which is preliminary data.</text>
</comment>
<keyword evidence="6" id="KW-0456">Lyase</keyword>
<evidence type="ECO:0000256" key="2">
    <source>
        <dbReference type="ARBA" id="ARBA00022692"/>
    </source>
</evidence>
<protein>
    <submittedName>
        <fullName evidence="6">Formate hydrogenlyase subunit 4</fullName>
    </submittedName>
</protein>
<feature type="transmembrane region" description="Helical" evidence="5">
    <location>
        <begin position="246"/>
        <end position="263"/>
    </location>
</feature>
<dbReference type="GO" id="GO:0016829">
    <property type="term" value="F:lyase activity"/>
    <property type="evidence" value="ECO:0007669"/>
    <property type="project" value="UniProtKB-KW"/>
</dbReference>
<evidence type="ECO:0000313" key="7">
    <source>
        <dbReference type="Proteomes" id="UP000649326"/>
    </source>
</evidence>
<dbReference type="InterPro" id="IPR001694">
    <property type="entry name" value="NADH_UbQ_OxRdtase_su1/FPO"/>
</dbReference>
<dbReference type="GO" id="GO:0005886">
    <property type="term" value="C:plasma membrane"/>
    <property type="evidence" value="ECO:0007669"/>
    <property type="project" value="TreeGrafter"/>
</dbReference>
<dbReference type="EMBL" id="DQUG01000137">
    <property type="protein sequence ID" value="HIP75169.1"/>
    <property type="molecule type" value="Genomic_DNA"/>
</dbReference>
<feature type="transmembrane region" description="Helical" evidence="5">
    <location>
        <begin position="67"/>
        <end position="87"/>
    </location>
</feature>
<dbReference type="AlphaFoldDB" id="A0A832Z9U8"/>
<feature type="transmembrane region" description="Helical" evidence="5">
    <location>
        <begin position="275"/>
        <end position="292"/>
    </location>
</feature>
<dbReference type="PANTHER" id="PTHR43359">
    <property type="entry name" value="FORMATE HYDROGENLYASE SUBUNIT 4"/>
    <property type="match status" value="1"/>
</dbReference>